<dbReference type="AlphaFoldDB" id="A0A0B6YH59"/>
<sequence>HSFASAHLRDHLYYVLNNADCKLFSSTSSLNPSAATSANTNTNERSSQSQRTSLYNRIGLQRSKADSSSEEDEEKDGHIVISSFSSRLRQTEFNESEMPEATAPEDVFRMLFHSISMPNQWKCLLAASVSLGNPLFAELAACCGCPAIPSLCGWLLASFNPQVKQNLLSVHGQQVSKWTMEHLEAVIDATLACEQEDALTTAFTILQPKSPLLPFLSFVTECVKRGNYAACKTYIDQFKDAMASSDNQKILSKITSDIQTVGDRAWFEKITYEVLMHELRIVSSLYHARHLMEILD</sequence>
<dbReference type="PANTHER" id="PTHR13650:SF0">
    <property type="entry name" value="SPATACSIN"/>
    <property type="match status" value="1"/>
</dbReference>
<reference evidence="2" key="1">
    <citation type="submission" date="2014-12" db="EMBL/GenBank/DDBJ databases">
        <title>Insight into the proteome of Arion vulgaris.</title>
        <authorList>
            <person name="Aradska J."/>
            <person name="Bulat T."/>
            <person name="Smidak R."/>
            <person name="Sarate P."/>
            <person name="Gangsoo J."/>
            <person name="Sialana F."/>
            <person name="Bilban M."/>
            <person name="Lubec G."/>
        </authorList>
    </citation>
    <scope>NUCLEOTIDE SEQUENCE</scope>
    <source>
        <tissue evidence="2">Skin</tissue>
    </source>
</reference>
<name>A0A0B6YH59_9EUPU</name>
<feature type="non-terminal residue" evidence="2">
    <location>
        <position position="296"/>
    </location>
</feature>
<proteinExistence type="predicted"/>
<dbReference type="GO" id="GO:0005737">
    <property type="term" value="C:cytoplasm"/>
    <property type="evidence" value="ECO:0007669"/>
    <property type="project" value="TreeGrafter"/>
</dbReference>
<dbReference type="EMBL" id="HACG01008614">
    <property type="protein sequence ID" value="CEK55479.1"/>
    <property type="molecule type" value="Transcribed_RNA"/>
</dbReference>
<feature type="region of interest" description="Disordered" evidence="1">
    <location>
        <begin position="32"/>
        <end position="53"/>
    </location>
</feature>
<evidence type="ECO:0008006" key="3">
    <source>
        <dbReference type="Google" id="ProtNLM"/>
    </source>
</evidence>
<evidence type="ECO:0000256" key="1">
    <source>
        <dbReference type="SAM" id="MobiDB-lite"/>
    </source>
</evidence>
<evidence type="ECO:0000313" key="2">
    <source>
        <dbReference type="EMBL" id="CEK55479.1"/>
    </source>
</evidence>
<protein>
    <recommendedName>
        <fullName evidence="3">Spatacsin C-terminal domain-containing protein</fullName>
    </recommendedName>
</protein>
<gene>
    <name evidence="2" type="primary">ORF25318</name>
</gene>
<feature type="non-terminal residue" evidence="2">
    <location>
        <position position="1"/>
    </location>
</feature>
<dbReference type="InterPro" id="IPR028103">
    <property type="entry name" value="Spatacsin"/>
</dbReference>
<accession>A0A0B6YH59</accession>
<organism evidence="2">
    <name type="scientific">Arion vulgaris</name>
    <dbReference type="NCBI Taxonomy" id="1028688"/>
    <lineage>
        <taxon>Eukaryota</taxon>
        <taxon>Metazoa</taxon>
        <taxon>Spiralia</taxon>
        <taxon>Lophotrochozoa</taxon>
        <taxon>Mollusca</taxon>
        <taxon>Gastropoda</taxon>
        <taxon>Heterobranchia</taxon>
        <taxon>Euthyneura</taxon>
        <taxon>Panpulmonata</taxon>
        <taxon>Eupulmonata</taxon>
        <taxon>Stylommatophora</taxon>
        <taxon>Helicina</taxon>
        <taxon>Arionoidea</taxon>
        <taxon>Arionidae</taxon>
        <taxon>Arion</taxon>
    </lineage>
</organism>
<dbReference type="PANTHER" id="PTHR13650">
    <property type="entry name" value="SPATACSIN"/>
    <property type="match status" value="1"/>
</dbReference>